<dbReference type="Pfam" id="PF00126">
    <property type="entry name" value="HTH_1"/>
    <property type="match status" value="1"/>
</dbReference>
<dbReference type="SUPFAM" id="SSF46785">
    <property type="entry name" value="Winged helix' DNA-binding domain"/>
    <property type="match status" value="1"/>
</dbReference>
<evidence type="ECO:0000256" key="1">
    <source>
        <dbReference type="ARBA" id="ARBA00009437"/>
    </source>
</evidence>
<protein>
    <recommendedName>
        <fullName evidence="6">Probable hydrogen peroxide-inducible genes activator</fullName>
    </recommendedName>
</protein>
<dbReference type="GO" id="GO:0003677">
    <property type="term" value="F:DNA binding"/>
    <property type="evidence" value="ECO:0007669"/>
    <property type="project" value="UniProtKB-KW"/>
</dbReference>
<keyword evidence="3" id="KW-0238">DNA-binding</keyword>
<dbReference type="Gene3D" id="1.10.10.10">
    <property type="entry name" value="Winged helix-like DNA-binding domain superfamily/Winged helix DNA-binding domain"/>
    <property type="match status" value="1"/>
</dbReference>
<dbReference type="Gene3D" id="3.40.190.10">
    <property type="entry name" value="Periplasmic binding protein-like II"/>
    <property type="match status" value="2"/>
</dbReference>
<evidence type="ECO:0000313" key="9">
    <source>
        <dbReference type="EMBL" id="BBY30323.1"/>
    </source>
</evidence>
<keyword evidence="4" id="KW-0010">Activator</keyword>
<dbReference type="KEGG" id="msei:MSEDJ_44190"/>
<dbReference type="AlphaFoldDB" id="A0A7I7QVF3"/>
<dbReference type="Pfam" id="PF03466">
    <property type="entry name" value="LysR_substrate"/>
    <property type="match status" value="1"/>
</dbReference>
<dbReference type="InterPro" id="IPR005119">
    <property type="entry name" value="LysR_subst-bd"/>
</dbReference>
<comment type="similarity">
    <text evidence="1">Belongs to the LysR transcriptional regulatory family.</text>
</comment>
<keyword evidence="5" id="KW-0804">Transcription</keyword>
<evidence type="ECO:0000256" key="2">
    <source>
        <dbReference type="ARBA" id="ARBA00023015"/>
    </source>
</evidence>
<keyword evidence="2" id="KW-0805">Transcription regulation</keyword>
<dbReference type="FunFam" id="1.10.10.10:FF:000001">
    <property type="entry name" value="LysR family transcriptional regulator"/>
    <property type="match status" value="1"/>
</dbReference>
<evidence type="ECO:0000313" key="10">
    <source>
        <dbReference type="Proteomes" id="UP000467193"/>
    </source>
</evidence>
<dbReference type="InterPro" id="IPR036390">
    <property type="entry name" value="WH_DNA-bd_sf"/>
</dbReference>
<dbReference type="PANTHER" id="PTHR30346:SF28">
    <property type="entry name" value="HTH-TYPE TRANSCRIPTIONAL REGULATOR CYNR"/>
    <property type="match status" value="1"/>
</dbReference>
<sequence>MELREMQAFVAVASELHFGRAAEKLRMGQPAVSGLVRRLEHEMGTKLLDRNARRVALTEAGVEFHRRAEAILESVTAATVGVRRWADGEVGTVRLGVTPPVAPGIPRHLDAALRDETPGLALQVQPMWLNDLCAALSEGQIDVGLTCGPVPPQLGLSSRAICRERLFVGFRSDHRLARNATVDLGELANETLGVHSEGLFPTWVRAQKQALRDAGVAPPVVELADTDPAAWQWLQQNEVDWILTTPSTMAPNDGVAVRALSPTRYVPTMLHWLPSREPGSAARRFVELATSVEIRADFPSAASRSEADAS</sequence>
<organism evidence="9 10">
    <name type="scientific">Mycolicibacterium sediminis</name>
    <dbReference type="NCBI Taxonomy" id="1286180"/>
    <lineage>
        <taxon>Bacteria</taxon>
        <taxon>Bacillati</taxon>
        <taxon>Actinomycetota</taxon>
        <taxon>Actinomycetes</taxon>
        <taxon>Mycobacteriales</taxon>
        <taxon>Mycobacteriaceae</taxon>
        <taxon>Mycolicibacterium</taxon>
    </lineage>
</organism>
<gene>
    <name evidence="9" type="ORF">MSEDJ_44190</name>
</gene>
<evidence type="ECO:0000256" key="4">
    <source>
        <dbReference type="ARBA" id="ARBA00023159"/>
    </source>
</evidence>
<dbReference type="PANTHER" id="PTHR30346">
    <property type="entry name" value="TRANSCRIPTIONAL DUAL REGULATOR HCAR-RELATED"/>
    <property type="match status" value="1"/>
</dbReference>
<proteinExistence type="inferred from homology"/>
<reference evidence="9 10" key="1">
    <citation type="journal article" date="2019" name="Emerg. Microbes Infect.">
        <title>Comprehensive subspecies identification of 175 nontuberculous mycobacteria species based on 7547 genomic profiles.</title>
        <authorList>
            <person name="Matsumoto Y."/>
            <person name="Kinjo T."/>
            <person name="Motooka D."/>
            <person name="Nabeya D."/>
            <person name="Jung N."/>
            <person name="Uechi K."/>
            <person name="Horii T."/>
            <person name="Iida T."/>
            <person name="Fujita J."/>
            <person name="Nakamura S."/>
        </authorList>
    </citation>
    <scope>NUCLEOTIDE SEQUENCE [LARGE SCALE GENOMIC DNA]</scope>
    <source>
        <strain evidence="9 10">JCM 17899</strain>
    </source>
</reference>
<comment type="function">
    <text evidence="7">Required for the induction the katG gene for catalase. Involved in the response to hydrogen peroxide.</text>
</comment>
<dbReference type="GO" id="GO:0003700">
    <property type="term" value="F:DNA-binding transcription factor activity"/>
    <property type="evidence" value="ECO:0007669"/>
    <property type="project" value="InterPro"/>
</dbReference>
<evidence type="ECO:0000256" key="6">
    <source>
        <dbReference type="ARBA" id="ARBA00040885"/>
    </source>
</evidence>
<dbReference type="SUPFAM" id="SSF53850">
    <property type="entry name" value="Periplasmic binding protein-like II"/>
    <property type="match status" value="1"/>
</dbReference>
<evidence type="ECO:0000256" key="7">
    <source>
        <dbReference type="ARBA" id="ARBA00056658"/>
    </source>
</evidence>
<dbReference type="RefSeq" id="WP_163799707.1">
    <property type="nucleotide sequence ID" value="NZ_AP022588.1"/>
</dbReference>
<dbReference type="EMBL" id="AP022588">
    <property type="protein sequence ID" value="BBY30323.1"/>
    <property type="molecule type" value="Genomic_DNA"/>
</dbReference>
<keyword evidence="10" id="KW-1185">Reference proteome</keyword>
<evidence type="ECO:0000256" key="3">
    <source>
        <dbReference type="ARBA" id="ARBA00023125"/>
    </source>
</evidence>
<dbReference type="Proteomes" id="UP000467193">
    <property type="component" value="Chromosome"/>
</dbReference>
<dbReference type="InterPro" id="IPR036388">
    <property type="entry name" value="WH-like_DNA-bd_sf"/>
</dbReference>
<feature type="domain" description="HTH lysR-type" evidence="8">
    <location>
        <begin position="1"/>
        <end position="58"/>
    </location>
</feature>
<dbReference type="PROSITE" id="PS50931">
    <property type="entry name" value="HTH_LYSR"/>
    <property type="match status" value="1"/>
</dbReference>
<dbReference type="InterPro" id="IPR000847">
    <property type="entry name" value="LysR_HTH_N"/>
</dbReference>
<name>A0A7I7QVF3_9MYCO</name>
<accession>A0A7I7QVF3</accession>
<dbReference type="GO" id="GO:0032993">
    <property type="term" value="C:protein-DNA complex"/>
    <property type="evidence" value="ECO:0007669"/>
    <property type="project" value="TreeGrafter"/>
</dbReference>
<evidence type="ECO:0000256" key="5">
    <source>
        <dbReference type="ARBA" id="ARBA00023163"/>
    </source>
</evidence>
<dbReference type="PRINTS" id="PR00039">
    <property type="entry name" value="HTHLYSR"/>
</dbReference>
<evidence type="ECO:0000259" key="8">
    <source>
        <dbReference type="PROSITE" id="PS50931"/>
    </source>
</evidence>